<comment type="subcellular location">
    <subcellularLocation>
        <location evidence="2">Membrane</location>
    </subcellularLocation>
</comment>
<evidence type="ECO:0000256" key="1">
    <source>
        <dbReference type="ARBA" id="ARBA00000085"/>
    </source>
</evidence>
<dbReference type="InterPro" id="IPR004358">
    <property type="entry name" value="Sig_transdc_His_kin-like_C"/>
</dbReference>
<dbReference type="OrthoDB" id="9764522at2"/>
<evidence type="ECO:0000256" key="10">
    <source>
        <dbReference type="SAM" id="Phobius"/>
    </source>
</evidence>
<keyword evidence="9" id="KW-0902">Two-component regulatory system</keyword>
<dbReference type="NCBIfam" id="TIGR00229">
    <property type="entry name" value="sensory_box"/>
    <property type="match status" value="1"/>
</dbReference>
<dbReference type="PANTHER" id="PTHR43065">
    <property type="entry name" value="SENSOR HISTIDINE KINASE"/>
    <property type="match status" value="1"/>
</dbReference>
<dbReference type="GO" id="GO:0016020">
    <property type="term" value="C:membrane"/>
    <property type="evidence" value="ECO:0007669"/>
    <property type="project" value="UniProtKB-SubCell"/>
</dbReference>
<dbReference type="Gene3D" id="3.30.450.20">
    <property type="entry name" value="PAS domain"/>
    <property type="match status" value="1"/>
</dbReference>
<feature type="domain" description="HAMP" evidence="13">
    <location>
        <begin position="182"/>
        <end position="234"/>
    </location>
</feature>
<dbReference type="Pfam" id="PF02518">
    <property type="entry name" value="HATPase_c"/>
    <property type="match status" value="1"/>
</dbReference>
<evidence type="ECO:0000259" key="11">
    <source>
        <dbReference type="PROSITE" id="PS50109"/>
    </source>
</evidence>
<dbReference type="SUPFAM" id="SSF47384">
    <property type="entry name" value="Homodimeric domain of signal transducing histidine kinase"/>
    <property type="match status" value="1"/>
</dbReference>
<dbReference type="GO" id="GO:0005524">
    <property type="term" value="F:ATP binding"/>
    <property type="evidence" value="ECO:0007669"/>
    <property type="project" value="UniProtKB-KW"/>
</dbReference>
<keyword evidence="10" id="KW-1133">Transmembrane helix</keyword>
<dbReference type="InterPro" id="IPR000014">
    <property type="entry name" value="PAS"/>
</dbReference>
<keyword evidence="7 14" id="KW-0418">Kinase</keyword>
<feature type="domain" description="Histidine kinase" evidence="11">
    <location>
        <begin position="371"/>
        <end position="584"/>
    </location>
</feature>
<evidence type="ECO:0000313" key="15">
    <source>
        <dbReference type="Proteomes" id="UP000198718"/>
    </source>
</evidence>
<organism evidence="14 15">
    <name type="scientific">Natronincola ferrireducens</name>
    <dbReference type="NCBI Taxonomy" id="393762"/>
    <lineage>
        <taxon>Bacteria</taxon>
        <taxon>Bacillati</taxon>
        <taxon>Bacillota</taxon>
        <taxon>Clostridia</taxon>
        <taxon>Peptostreptococcales</taxon>
        <taxon>Natronincolaceae</taxon>
        <taxon>Natronincola</taxon>
    </lineage>
</organism>
<evidence type="ECO:0000259" key="13">
    <source>
        <dbReference type="PROSITE" id="PS50885"/>
    </source>
</evidence>
<keyword evidence="4" id="KW-0597">Phosphoprotein</keyword>
<dbReference type="InterPro" id="IPR003660">
    <property type="entry name" value="HAMP_dom"/>
</dbReference>
<dbReference type="CDD" id="cd06225">
    <property type="entry name" value="HAMP"/>
    <property type="match status" value="1"/>
</dbReference>
<keyword evidence="10" id="KW-0472">Membrane</keyword>
<dbReference type="Gene3D" id="3.30.565.10">
    <property type="entry name" value="Histidine kinase-like ATPase, C-terminal domain"/>
    <property type="match status" value="1"/>
</dbReference>
<dbReference type="CDD" id="cd00082">
    <property type="entry name" value="HisKA"/>
    <property type="match status" value="1"/>
</dbReference>
<evidence type="ECO:0000256" key="4">
    <source>
        <dbReference type="ARBA" id="ARBA00022553"/>
    </source>
</evidence>
<dbReference type="InterPro" id="IPR035965">
    <property type="entry name" value="PAS-like_dom_sf"/>
</dbReference>
<dbReference type="PRINTS" id="PR00344">
    <property type="entry name" value="BCTRLSENSOR"/>
</dbReference>
<dbReference type="InterPro" id="IPR005467">
    <property type="entry name" value="His_kinase_dom"/>
</dbReference>
<dbReference type="Proteomes" id="UP000198718">
    <property type="component" value="Unassembled WGS sequence"/>
</dbReference>
<gene>
    <name evidence="14" type="ORF">SAMN05660472_01872</name>
</gene>
<dbReference type="SMART" id="SM00304">
    <property type="entry name" value="HAMP"/>
    <property type="match status" value="1"/>
</dbReference>
<reference evidence="14 15" key="1">
    <citation type="submission" date="2016-10" db="EMBL/GenBank/DDBJ databases">
        <authorList>
            <person name="de Groot N.N."/>
        </authorList>
    </citation>
    <scope>NUCLEOTIDE SEQUENCE [LARGE SCALE GENOMIC DNA]</scope>
    <source>
        <strain evidence="14 15">DSM 18346</strain>
    </source>
</reference>
<dbReference type="Gene3D" id="1.10.287.130">
    <property type="match status" value="1"/>
</dbReference>
<dbReference type="SUPFAM" id="SSF55785">
    <property type="entry name" value="PYP-like sensor domain (PAS domain)"/>
    <property type="match status" value="1"/>
</dbReference>
<dbReference type="SUPFAM" id="SSF158472">
    <property type="entry name" value="HAMP domain-like"/>
    <property type="match status" value="1"/>
</dbReference>
<dbReference type="SMART" id="SM00091">
    <property type="entry name" value="PAS"/>
    <property type="match status" value="1"/>
</dbReference>
<evidence type="ECO:0000256" key="5">
    <source>
        <dbReference type="ARBA" id="ARBA00022679"/>
    </source>
</evidence>
<dbReference type="PROSITE" id="PS50109">
    <property type="entry name" value="HIS_KIN"/>
    <property type="match status" value="1"/>
</dbReference>
<evidence type="ECO:0000313" key="14">
    <source>
        <dbReference type="EMBL" id="SDK72409.1"/>
    </source>
</evidence>
<dbReference type="Pfam" id="PF13426">
    <property type="entry name" value="PAS_9"/>
    <property type="match status" value="1"/>
</dbReference>
<feature type="domain" description="PAC" evidence="12">
    <location>
        <begin position="304"/>
        <end position="358"/>
    </location>
</feature>
<evidence type="ECO:0000256" key="6">
    <source>
        <dbReference type="ARBA" id="ARBA00022741"/>
    </source>
</evidence>
<keyword evidence="10" id="KW-0812">Transmembrane</keyword>
<protein>
    <recommendedName>
        <fullName evidence="3">histidine kinase</fullName>
        <ecNumber evidence="3">2.7.13.3</ecNumber>
    </recommendedName>
</protein>
<dbReference type="AlphaFoldDB" id="A0A1G9E8D8"/>
<dbReference type="PROSITE" id="PS50885">
    <property type="entry name" value="HAMP"/>
    <property type="match status" value="1"/>
</dbReference>
<keyword evidence="5" id="KW-0808">Transferase</keyword>
<proteinExistence type="predicted"/>
<accession>A0A1G9E8D8</accession>
<dbReference type="InterPro" id="IPR003661">
    <property type="entry name" value="HisK_dim/P_dom"/>
</dbReference>
<dbReference type="EC" id="2.7.13.3" evidence="3"/>
<keyword evidence="6" id="KW-0547">Nucleotide-binding</keyword>
<dbReference type="STRING" id="393762.SAMN05660472_01872"/>
<dbReference type="InterPro" id="IPR036097">
    <property type="entry name" value="HisK_dim/P_sf"/>
</dbReference>
<evidence type="ECO:0000256" key="8">
    <source>
        <dbReference type="ARBA" id="ARBA00022840"/>
    </source>
</evidence>
<dbReference type="SUPFAM" id="SSF55874">
    <property type="entry name" value="ATPase domain of HSP90 chaperone/DNA topoisomerase II/histidine kinase"/>
    <property type="match status" value="1"/>
</dbReference>
<evidence type="ECO:0000256" key="7">
    <source>
        <dbReference type="ARBA" id="ARBA00022777"/>
    </source>
</evidence>
<keyword evidence="15" id="KW-1185">Reference proteome</keyword>
<dbReference type="InterPro" id="IPR000700">
    <property type="entry name" value="PAS-assoc_C"/>
</dbReference>
<dbReference type="SMART" id="SM00388">
    <property type="entry name" value="HisKA"/>
    <property type="match status" value="1"/>
</dbReference>
<dbReference type="Pfam" id="PF00512">
    <property type="entry name" value="HisKA"/>
    <property type="match status" value="1"/>
</dbReference>
<evidence type="ECO:0000259" key="12">
    <source>
        <dbReference type="PROSITE" id="PS50113"/>
    </source>
</evidence>
<comment type="catalytic activity">
    <reaction evidence="1">
        <text>ATP + protein L-histidine = ADP + protein N-phospho-L-histidine.</text>
        <dbReference type="EC" id="2.7.13.3"/>
    </reaction>
</comment>
<dbReference type="EMBL" id="FNFP01000003">
    <property type="protein sequence ID" value="SDK72409.1"/>
    <property type="molecule type" value="Genomic_DNA"/>
</dbReference>
<feature type="transmembrane region" description="Helical" evidence="10">
    <location>
        <begin position="9"/>
        <end position="30"/>
    </location>
</feature>
<feature type="transmembrane region" description="Helical" evidence="10">
    <location>
        <begin position="161"/>
        <end position="181"/>
    </location>
</feature>
<keyword evidence="8" id="KW-0067">ATP-binding</keyword>
<evidence type="ECO:0000256" key="9">
    <source>
        <dbReference type="ARBA" id="ARBA00023012"/>
    </source>
</evidence>
<evidence type="ECO:0000256" key="2">
    <source>
        <dbReference type="ARBA" id="ARBA00004370"/>
    </source>
</evidence>
<dbReference type="InterPro" id="IPR003594">
    <property type="entry name" value="HATPase_dom"/>
</dbReference>
<dbReference type="PANTHER" id="PTHR43065:SF10">
    <property type="entry name" value="PEROXIDE STRESS-ACTIVATED HISTIDINE KINASE MAK3"/>
    <property type="match status" value="1"/>
</dbReference>
<dbReference type="InterPro" id="IPR036890">
    <property type="entry name" value="HATPase_C_sf"/>
</dbReference>
<sequence>MRFDIENKILIPFMIVLVLSIVTLGMVSYWNGYQLLLTNEIQNRYYHLEEIILHIEDIHLQVLEGRLSLGEAKLKVIQFYSQTTREGLFIARGDEILLDQFNIEEGWDEILLTMTVSNKNEPIQFENSVFVYHINQEWDWIIGYGMRKDLFSQEVLETQKYMILLSIVSLMFSIQAAIFIAHNISKPIKLLADLCDKISLGTPQEKITIKRNDEIGMLAQAFNNMMDKLQLNTAKLIEMTKLNEDILRNISTGIITTDQEGTITSLNPAAEGIFNSVQREETQNLALRERLQRQIGETLTSGKSINHIHVFEDDTEGSKIYVDVMTSLLKGETGKISGAICNFRDITERKRIENNMETLDRLTSMGQLAAGMAHEIRNPLAGMKTSVQVLQKRLLNENEASNKKLFDGLLFEIDRINQLITDLLNFAKPKRPRYEVVNIKDILERSLDLNNKGEIKKNIKIDIVDYSEELLCFVDGDQIQQIFLNIVKNAINALADKGTLTIILEGCQENHKEFAAIKFQDDGCGISPENIERIFDPFYTTNPQGTGLGLSVVYELVKENKGIIQVSSRVNKGTEFKLTFPLHQINEAI</sequence>
<dbReference type="PROSITE" id="PS50113">
    <property type="entry name" value="PAC"/>
    <property type="match status" value="1"/>
</dbReference>
<dbReference type="Pfam" id="PF00672">
    <property type="entry name" value="HAMP"/>
    <property type="match status" value="1"/>
</dbReference>
<evidence type="ECO:0000256" key="3">
    <source>
        <dbReference type="ARBA" id="ARBA00012438"/>
    </source>
</evidence>
<name>A0A1G9E8D8_9FIRM</name>
<dbReference type="CDD" id="cd00130">
    <property type="entry name" value="PAS"/>
    <property type="match status" value="1"/>
</dbReference>
<dbReference type="GO" id="GO:0000155">
    <property type="term" value="F:phosphorelay sensor kinase activity"/>
    <property type="evidence" value="ECO:0007669"/>
    <property type="project" value="InterPro"/>
</dbReference>
<dbReference type="RefSeq" id="WP_090553432.1">
    <property type="nucleotide sequence ID" value="NZ_FNFP01000003.1"/>
</dbReference>
<dbReference type="Gene3D" id="6.10.340.10">
    <property type="match status" value="1"/>
</dbReference>
<dbReference type="SMART" id="SM00387">
    <property type="entry name" value="HATPase_c"/>
    <property type="match status" value="1"/>
</dbReference>